<sequence length="2024" mass="233649">MTEKTLSKPSTSSTSISLPSTPFKSHFAKKISSLYEVEYLDEESKIQPTNLPLKSSKRPKEYIQASRFDSYPISASSTEQFVTLEIPPEFPRDWRQAGYSHIHFGAVRLALNYHGTVGKPVVARIALLDSRYLQYQDACIATVEATLNTGLVMVTLFLNFTMALADPNLLSTLQVQIQIAGAPQVASAIVATLHYQIVYRVQDHAFNLTQHGTGDSLLITVNTDDQPHCVHVPRKFSKNELIQLLPEKWVTDYEKLKQQSQPIQSTQSNFVNKADGTTEIQFDHSHLQKPNNGLSIFLTQLIMQPISNPTAEHDKENLECCCDLCSPGREKKLIQSFDATGRGIYQFKDETGHCPWDINCSCSGCQKDRSRAWFDDLDNSATNPRKKKKKSSKSSQSQFYKRWMEGDPSIGPLGEDNGKFVYLVDYSAGKPAPLTPEPQPCKPPPPPFQPLPKDPFPQPCYRKITKWVKKNPEFLTPPSNPLPPPSLLPEVPIALPEVLIAAMIQPTSTSSGKYEENFPPLEEFSKKNYIHAPKIPSKIQPDISGAKPTISAAEATLNWQTENALAQNHVLNKMDSKLSTVESKIDDNTKLVKDLIKLLQKRIESVAREPAAPGQNFFSHLAQREREIQKLQAQIKELKETGKIPEPKTEKEAKKAKEREKIEETEDQVYQEEKKLGKRPIIEESPPQSPPKQISKSLMIQEDKNPITTFLKNCHEDTIPKISAVQIHDSSESETESSSTTTSEESTSTNGEADNISNIHVTTKVEEPDDEEMDEPESSTAHATTNQPQHSSGGKIFTIDDLPPEKWPQRLQEFHSWLETRKLKEDSNYNILMEFVSRFTGMLRDWWNSINQHDQMQFLVFQDLSEPIRILHQHFIENPEDLLVLRRRELYARKCCSFKKKDLTKHLKKIFQLFCALGLHPNLKPVILSSLPGSIQIAVNQALQQRNRDILQLTVGQIQQEVFIALEDICNRRKVFKDYLLGDRRIDQACDDSHLRYKCPKESHCDCRTKKKKHYKRFTDKLLKKKPRWRYLRKKRKGSRKSNRCYICNKSGHYAKDCPRSKKKKAKKVIQMICHSGIKMQEDDDIESVCSLDDSPSTETICAIPVYDSDESQHSDYGEIFMFQAQAQAQIGQPVLALNIPVKVYLDKYSKPITVIAFVDTGSAESIMNPDILPEEWWKPHTKIFSAADGKLFSTNLISYPITVQILPNCSIRTTVLGSKLPGKDLIIGFDLYTKIKNLRILPDGIRFKTFFQPYVHIPKLFFLQSEKTFQIIQEIREKSCANSHSEFLAKCSNPLWKNPDFFINLPFKKNEDINPTKASHTGMNPEHLLLAEQECKELQQQDLIEPSSSQWACEAFYVNKRSEQIRGKLRLVINYQPLNHFLQDDKFPLPNKNTLFASLAKAKIFSKFDLKAGFWQLGIHPEDRGKTGFCIPNQHFQWKVMPFGLKTAPSLFQKAMIRIFHPIMENALVFIDDILLYSKDEESHVSLLQQFHSLVLKYGIMLSEKKMKINKTEINFLGMDIKDGKYQPQPHIAQELLKFPDENLSQKQVQQFYGIVNYIRDFIEKFSVYTNLLRKMLKKNPPPWTDKQTRAVQKIKQIAQGVPPLQIPSEGKRILQTDASDKYWGAVLLEEMNNKRQLCGYKSGKFSDAEKHYHSTFKEILTVKYGISKFQFHLKGYHFLVEMDMSSFPKMLKFKQKTIPHPQLLRWAEWFSEYSFDTKHIKGKDNVLADFLFRPKTEIQLNRKIFWPKPIMMYRPYSSSSTSPASYPITPNLNPEFPPEVYRLTQSETFHQKAKDMMFDYQIQVFKNFGGLVLKPWGIHPDYPFIHPINFQFLEQPEELKWFLWYLTTFTILPYSSQSEKETCEMFMVIIFYKPQYFVHCGRAKQLGSFPSSWIHKLYHQEVHKDPIQYRELQKFLCQLNRTIPMEIWSPPDAEAPWDTWPRVYQPYHEGILKALKYYRESIPDPTEWSQDYPRQCSQVNLSRLNFNDDIEDKHMLEDVTEKEEDSDDSMDSSQYPHSNQNS</sequence>
<reference evidence="8 9" key="1">
    <citation type="journal article" date="2021" name="bioRxiv">
        <title>The Gossypium anomalum genome as a resource for cotton improvement and evolutionary analysis of hybrid incompatibility.</title>
        <authorList>
            <person name="Grover C.E."/>
            <person name="Yuan D."/>
            <person name="Arick M.A."/>
            <person name="Miller E.R."/>
            <person name="Hu G."/>
            <person name="Peterson D.G."/>
            <person name="Wendel J.F."/>
            <person name="Udall J.A."/>
        </authorList>
    </citation>
    <scope>NUCLEOTIDE SEQUENCE [LARGE SCALE GENOMIC DNA]</scope>
    <source>
        <strain evidence="8">JFW-Udall</strain>
        <tissue evidence="8">Leaf</tissue>
    </source>
</reference>
<dbReference type="CDD" id="cd09274">
    <property type="entry name" value="RNase_HI_RT_Ty3"/>
    <property type="match status" value="1"/>
</dbReference>
<comment type="caution">
    <text evidence="8">The sequence shown here is derived from an EMBL/GenBank/DDBJ whole genome shotgun (WGS) entry which is preliminary data.</text>
</comment>
<keyword evidence="4" id="KW-0479">Metal-binding</keyword>
<feature type="region of interest" description="Disordered" evidence="5">
    <location>
        <begin position="376"/>
        <end position="399"/>
    </location>
</feature>
<feature type="domain" description="Reverse transcriptase" evidence="7">
    <location>
        <begin position="1340"/>
        <end position="1522"/>
    </location>
</feature>
<feature type="compositionally biased region" description="Low complexity" evidence="5">
    <location>
        <begin position="736"/>
        <end position="749"/>
    </location>
</feature>
<dbReference type="InterPro" id="IPR000477">
    <property type="entry name" value="RT_dom"/>
</dbReference>
<evidence type="ECO:0000256" key="1">
    <source>
        <dbReference type="ARBA" id="ARBA00022670"/>
    </source>
</evidence>
<dbReference type="Pfam" id="PF00078">
    <property type="entry name" value="RVT_1"/>
    <property type="match status" value="1"/>
</dbReference>
<feature type="region of interest" description="Disordered" evidence="5">
    <location>
        <begin position="724"/>
        <end position="802"/>
    </location>
</feature>
<feature type="compositionally biased region" description="Low complexity" evidence="5">
    <location>
        <begin position="7"/>
        <end position="22"/>
    </location>
</feature>
<dbReference type="Pfam" id="PF01107">
    <property type="entry name" value="MP"/>
    <property type="match status" value="1"/>
</dbReference>
<feature type="compositionally biased region" description="Basic and acidic residues" evidence="5">
    <location>
        <begin position="639"/>
        <end position="662"/>
    </location>
</feature>
<dbReference type="GO" id="GO:0008270">
    <property type="term" value="F:zinc ion binding"/>
    <property type="evidence" value="ECO:0007669"/>
    <property type="project" value="UniProtKB-KW"/>
</dbReference>
<evidence type="ECO:0008006" key="10">
    <source>
        <dbReference type="Google" id="ProtNLM"/>
    </source>
</evidence>
<dbReference type="InterPro" id="IPR028919">
    <property type="entry name" value="Viral_movement"/>
</dbReference>
<keyword evidence="4" id="KW-0862">Zinc</keyword>
<evidence type="ECO:0000256" key="2">
    <source>
        <dbReference type="ARBA" id="ARBA00022750"/>
    </source>
</evidence>
<dbReference type="GO" id="GO:0004190">
    <property type="term" value="F:aspartic-type endopeptidase activity"/>
    <property type="evidence" value="ECO:0007669"/>
    <property type="project" value="UniProtKB-KW"/>
</dbReference>
<evidence type="ECO:0000313" key="8">
    <source>
        <dbReference type="EMBL" id="KAG8479281.1"/>
    </source>
</evidence>
<dbReference type="InterPro" id="IPR053098">
    <property type="entry name" value="Petuviruses_polyprotein"/>
</dbReference>
<dbReference type="InterPro" id="IPR043502">
    <property type="entry name" value="DNA/RNA_pol_sf"/>
</dbReference>
<feature type="compositionally biased region" description="Acidic residues" evidence="5">
    <location>
        <begin position="2002"/>
        <end position="2012"/>
    </location>
</feature>
<dbReference type="EMBL" id="JAHUZN010000011">
    <property type="protein sequence ID" value="KAG8479281.1"/>
    <property type="molecule type" value="Genomic_DNA"/>
</dbReference>
<dbReference type="Gene3D" id="3.30.70.270">
    <property type="match status" value="2"/>
</dbReference>
<dbReference type="PANTHER" id="PTHR48435:SF1">
    <property type="entry name" value="POLYPROTEIN"/>
    <property type="match status" value="1"/>
</dbReference>
<dbReference type="SUPFAM" id="SSF57756">
    <property type="entry name" value="Retrovirus zinc finger-like domains"/>
    <property type="match status" value="1"/>
</dbReference>
<protein>
    <recommendedName>
        <fullName evidence="10">Reverse transcriptase</fullName>
    </recommendedName>
</protein>
<keyword evidence="4" id="KW-0863">Zinc-finger</keyword>
<feature type="compositionally biased region" description="Polar residues" evidence="5">
    <location>
        <begin position="778"/>
        <end position="792"/>
    </location>
</feature>
<evidence type="ECO:0000256" key="3">
    <source>
        <dbReference type="ARBA" id="ARBA00023125"/>
    </source>
</evidence>
<dbReference type="InterPro" id="IPR036875">
    <property type="entry name" value="Znf_CCHC_sf"/>
</dbReference>
<dbReference type="PANTHER" id="PTHR48435">
    <property type="entry name" value="POLYPROTEIN"/>
    <property type="match status" value="1"/>
</dbReference>
<keyword evidence="9" id="KW-1185">Reference proteome</keyword>
<keyword evidence="1" id="KW-0645">Protease</keyword>
<keyword evidence="2" id="KW-0378">Hydrolase</keyword>
<dbReference type="OrthoDB" id="998565at2759"/>
<dbReference type="PROSITE" id="PS50158">
    <property type="entry name" value="ZF_CCHC"/>
    <property type="match status" value="1"/>
</dbReference>
<feature type="compositionally biased region" description="Acidic residues" evidence="5">
    <location>
        <begin position="767"/>
        <end position="777"/>
    </location>
</feature>
<feature type="domain" description="CCHC-type" evidence="6">
    <location>
        <begin position="1044"/>
        <end position="1060"/>
    </location>
</feature>
<evidence type="ECO:0000259" key="6">
    <source>
        <dbReference type="PROSITE" id="PS50158"/>
    </source>
</evidence>
<feature type="compositionally biased region" description="Polar residues" evidence="5">
    <location>
        <begin position="750"/>
        <end position="761"/>
    </location>
</feature>
<proteinExistence type="predicted"/>
<evidence type="ECO:0000259" key="7">
    <source>
        <dbReference type="PROSITE" id="PS50878"/>
    </source>
</evidence>
<dbReference type="GO" id="GO:0003677">
    <property type="term" value="F:DNA binding"/>
    <property type="evidence" value="ECO:0007669"/>
    <property type="project" value="UniProtKB-KW"/>
</dbReference>
<dbReference type="SMART" id="SM00343">
    <property type="entry name" value="ZnF_C2HC"/>
    <property type="match status" value="1"/>
</dbReference>
<dbReference type="Pfam" id="PF00098">
    <property type="entry name" value="zf-CCHC"/>
    <property type="match status" value="1"/>
</dbReference>
<dbReference type="InterPro" id="IPR001878">
    <property type="entry name" value="Znf_CCHC"/>
</dbReference>
<feature type="region of interest" description="Disordered" evidence="5">
    <location>
        <begin position="1"/>
        <end position="22"/>
    </location>
</feature>
<organism evidence="8 9">
    <name type="scientific">Gossypium anomalum</name>
    <dbReference type="NCBI Taxonomy" id="47600"/>
    <lineage>
        <taxon>Eukaryota</taxon>
        <taxon>Viridiplantae</taxon>
        <taxon>Streptophyta</taxon>
        <taxon>Embryophyta</taxon>
        <taxon>Tracheophyta</taxon>
        <taxon>Spermatophyta</taxon>
        <taxon>Magnoliopsida</taxon>
        <taxon>eudicotyledons</taxon>
        <taxon>Gunneridae</taxon>
        <taxon>Pentapetalae</taxon>
        <taxon>rosids</taxon>
        <taxon>malvids</taxon>
        <taxon>Malvales</taxon>
        <taxon>Malvaceae</taxon>
        <taxon>Malvoideae</taxon>
        <taxon>Gossypium</taxon>
    </lineage>
</organism>
<accession>A0A8J5YFS8</accession>
<evidence type="ECO:0000256" key="5">
    <source>
        <dbReference type="SAM" id="MobiDB-lite"/>
    </source>
</evidence>
<name>A0A8J5YFS8_9ROSI</name>
<feature type="region of interest" description="Disordered" evidence="5">
    <location>
        <begin position="1994"/>
        <end position="2024"/>
    </location>
</feature>
<dbReference type="Pfam" id="PF17919">
    <property type="entry name" value="RT_RNaseH_2"/>
    <property type="match status" value="1"/>
</dbReference>
<evidence type="ECO:0000313" key="9">
    <source>
        <dbReference type="Proteomes" id="UP000701853"/>
    </source>
</evidence>
<gene>
    <name evidence="8" type="ORF">CXB51_029047</name>
</gene>
<dbReference type="Proteomes" id="UP000701853">
    <property type="component" value="Chromosome 11"/>
</dbReference>
<dbReference type="CDD" id="cd01647">
    <property type="entry name" value="RT_LTR"/>
    <property type="match status" value="1"/>
</dbReference>
<dbReference type="PROSITE" id="PS50878">
    <property type="entry name" value="RT_POL"/>
    <property type="match status" value="1"/>
</dbReference>
<feature type="compositionally biased region" description="Low complexity" evidence="5">
    <location>
        <begin position="683"/>
        <end position="694"/>
    </location>
</feature>
<keyword evidence="2" id="KW-0064">Aspartyl protease</keyword>
<feature type="region of interest" description="Disordered" evidence="5">
    <location>
        <begin position="639"/>
        <end position="694"/>
    </location>
</feature>
<keyword evidence="3" id="KW-0238">DNA-binding</keyword>
<evidence type="ECO:0000256" key="4">
    <source>
        <dbReference type="PROSITE-ProRule" id="PRU00047"/>
    </source>
</evidence>
<dbReference type="SUPFAM" id="SSF56672">
    <property type="entry name" value="DNA/RNA polymerases"/>
    <property type="match status" value="1"/>
</dbReference>
<dbReference type="Gene3D" id="3.10.10.10">
    <property type="entry name" value="HIV Type 1 Reverse Transcriptase, subunit A, domain 1"/>
    <property type="match status" value="1"/>
</dbReference>
<dbReference type="Gene3D" id="4.10.60.10">
    <property type="entry name" value="Zinc finger, CCHC-type"/>
    <property type="match status" value="1"/>
</dbReference>
<dbReference type="InterPro" id="IPR043128">
    <property type="entry name" value="Rev_trsase/Diguanyl_cyclase"/>
</dbReference>
<dbReference type="InterPro" id="IPR041577">
    <property type="entry name" value="RT_RNaseH_2"/>
</dbReference>
<dbReference type="GO" id="GO:0006508">
    <property type="term" value="P:proteolysis"/>
    <property type="evidence" value="ECO:0007669"/>
    <property type="project" value="UniProtKB-KW"/>
</dbReference>